<organism evidence="12 13">
    <name type="scientific">Candidatus Anaerobiospirillum pullicola</name>
    <dbReference type="NCBI Taxonomy" id="2838451"/>
    <lineage>
        <taxon>Bacteria</taxon>
        <taxon>Pseudomonadati</taxon>
        <taxon>Pseudomonadota</taxon>
        <taxon>Gammaproteobacteria</taxon>
        <taxon>Aeromonadales</taxon>
        <taxon>Succinivibrionaceae</taxon>
        <taxon>Anaerobiospirillum</taxon>
    </lineage>
</organism>
<dbReference type="GO" id="GO:0043211">
    <property type="term" value="F:ABC-type carbohydrate transporter activity"/>
    <property type="evidence" value="ECO:0007669"/>
    <property type="project" value="UniProtKB-UniRule"/>
</dbReference>
<gene>
    <name evidence="12" type="ORF">H9847_08915</name>
</gene>
<dbReference type="CDD" id="cd03215">
    <property type="entry name" value="ABC_Carb_Monos_II"/>
    <property type="match status" value="1"/>
</dbReference>
<dbReference type="PROSITE" id="PS50893">
    <property type="entry name" value="ABC_TRANSPORTER_2"/>
    <property type="match status" value="2"/>
</dbReference>
<dbReference type="InterPro" id="IPR017871">
    <property type="entry name" value="ABC_transporter-like_CS"/>
</dbReference>
<dbReference type="SUPFAM" id="SSF52540">
    <property type="entry name" value="P-loop containing nucleoside triphosphate hydrolases"/>
    <property type="match status" value="2"/>
</dbReference>
<evidence type="ECO:0000256" key="9">
    <source>
        <dbReference type="ARBA" id="ARBA00023136"/>
    </source>
</evidence>
<comment type="similarity">
    <text evidence="10">Belongs to the ABC transporter superfamily.</text>
</comment>
<dbReference type="InterPro" id="IPR050107">
    <property type="entry name" value="ABC_carbohydrate_import_ATPase"/>
</dbReference>
<dbReference type="InterPro" id="IPR003439">
    <property type="entry name" value="ABC_transporter-like_ATP-bd"/>
</dbReference>
<dbReference type="FunFam" id="3.40.50.300:FF:000127">
    <property type="entry name" value="Ribose import ATP-binding protein RbsA"/>
    <property type="match status" value="1"/>
</dbReference>
<dbReference type="CDD" id="cd03216">
    <property type="entry name" value="ABC_Carb_Monos_I"/>
    <property type="match status" value="1"/>
</dbReference>
<dbReference type="SMART" id="SM00382">
    <property type="entry name" value="AAA"/>
    <property type="match status" value="2"/>
</dbReference>
<dbReference type="GO" id="GO:0005524">
    <property type="term" value="F:ATP binding"/>
    <property type="evidence" value="ECO:0007669"/>
    <property type="project" value="UniProtKB-UniRule"/>
</dbReference>
<evidence type="ECO:0000313" key="13">
    <source>
        <dbReference type="Proteomes" id="UP000733611"/>
    </source>
</evidence>
<dbReference type="PROSITE" id="PS00211">
    <property type="entry name" value="ABC_TRANSPORTER_1"/>
    <property type="match status" value="1"/>
</dbReference>
<comment type="function">
    <text evidence="10">Part of an ABC transporter complex involved in carbohydrate import. Could be involved in ribose, galactose and/or methyl galactoside import. Responsible for energy coupling to the transport system.</text>
</comment>
<dbReference type="GO" id="GO:0005886">
    <property type="term" value="C:plasma membrane"/>
    <property type="evidence" value="ECO:0007669"/>
    <property type="project" value="UniProtKB-SubCell"/>
</dbReference>
<evidence type="ECO:0000256" key="3">
    <source>
        <dbReference type="ARBA" id="ARBA00022475"/>
    </source>
</evidence>
<dbReference type="Gene3D" id="3.40.50.300">
    <property type="entry name" value="P-loop containing nucleotide triphosphate hydrolases"/>
    <property type="match status" value="2"/>
</dbReference>
<comment type="catalytic activity">
    <reaction evidence="10">
        <text>D-galactose(out) + ATP + H2O = D-galactose(in) + ADP + phosphate + H(+)</text>
        <dbReference type="Rhea" id="RHEA:60156"/>
        <dbReference type="ChEBI" id="CHEBI:4139"/>
        <dbReference type="ChEBI" id="CHEBI:15377"/>
        <dbReference type="ChEBI" id="CHEBI:15378"/>
        <dbReference type="ChEBI" id="CHEBI:30616"/>
        <dbReference type="ChEBI" id="CHEBI:43474"/>
        <dbReference type="ChEBI" id="CHEBI:456216"/>
        <dbReference type="EC" id="7.5.2.11"/>
    </reaction>
</comment>
<evidence type="ECO:0000256" key="7">
    <source>
        <dbReference type="ARBA" id="ARBA00022840"/>
    </source>
</evidence>
<dbReference type="AlphaFoldDB" id="A0A948WZN0"/>
<reference evidence="12" key="1">
    <citation type="journal article" date="2021" name="PeerJ">
        <title>Extensive microbial diversity within the chicken gut microbiome revealed by metagenomics and culture.</title>
        <authorList>
            <person name="Gilroy R."/>
            <person name="Ravi A."/>
            <person name="Getino M."/>
            <person name="Pursley I."/>
            <person name="Horton D.L."/>
            <person name="Alikhan N.F."/>
            <person name="Baker D."/>
            <person name="Gharbi K."/>
            <person name="Hall N."/>
            <person name="Watson M."/>
            <person name="Adriaenssens E.M."/>
            <person name="Foster-Nyarko E."/>
            <person name="Jarju S."/>
            <person name="Secka A."/>
            <person name="Antonio M."/>
            <person name="Oren A."/>
            <person name="Chaudhuri R.R."/>
            <person name="La Ragione R."/>
            <person name="Hildebrand F."/>
            <person name="Pallen M.J."/>
        </authorList>
    </citation>
    <scope>NUCLEOTIDE SEQUENCE</scope>
    <source>
        <strain evidence="12">378</strain>
    </source>
</reference>
<keyword evidence="5" id="KW-0677">Repeat</keyword>
<evidence type="ECO:0000259" key="11">
    <source>
        <dbReference type="PROSITE" id="PS50893"/>
    </source>
</evidence>
<accession>A0A948WZN0</accession>
<evidence type="ECO:0000256" key="5">
    <source>
        <dbReference type="ARBA" id="ARBA00022737"/>
    </source>
</evidence>
<dbReference type="EMBL" id="JAHLFE010000185">
    <property type="protein sequence ID" value="MBU3844963.1"/>
    <property type="molecule type" value="Genomic_DNA"/>
</dbReference>
<sequence>MSQYLLEMNDIVKRFPGVLALDHANLKVRPGTVHALMGENGAGKSTLMKCLFGLYHPDEGEILFNGQRITDIPNTKTALNMGITMIHQELHPIRFRSIMENVWIGRFPTKFGFVDHKAMYDKTVALFKSIGLEVDPRIEARQVSASTLQLVEIARAISYDAKIIIMDEPTSSLTENEVDYLFKIINKLRDEGRSIIYISHKMEEILKISDDVTIMRDGKYVGTYAAKDIDQDFIIKKMVGRDMSNRFPVRDTKPSDEVVLEVKDFTAANPRSFKDVSFQLHRGEILGIGGLVGAQRTELVETIFGLRALDHGELYKNGKKIVVNNVRDAKKNGIALLTEERRQNGIFGILSILDNTVIAAQQSFAKMGILDDAKREPAAASSCKELNVKTPNLETPIKNLSGGNQQKVLIARWLLTNSDIIIFDEPTRGIDVGAKYEIYTLMLDQLKQGKSIIMISSEMPELMGMSDRIMVMCEGHVTGFVDKDHFDQVEIMRLASSFKK</sequence>
<reference evidence="12" key="2">
    <citation type="submission" date="2021-04" db="EMBL/GenBank/DDBJ databases">
        <authorList>
            <person name="Gilroy R."/>
        </authorList>
    </citation>
    <scope>NUCLEOTIDE SEQUENCE</scope>
    <source>
        <strain evidence="12">378</strain>
    </source>
</reference>
<keyword evidence="6 10" id="KW-0547">Nucleotide-binding</keyword>
<dbReference type="GO" id="GO:0016887">
    <property type="term" value="F:ATP hydrolysis activity"/>
    <property type="evidence" value="ECO:0007669"/>
    <property type="project" value="InterPro"/>
</dbReference>
<protein>
    <recommendedName>
        <fullName evidence="10">Ribose/galactose/methyl galactoside import ATP-binding protein</fullName>
        <ecNumber evidence="10">7.5.2.11</ecNumber>
    </recommendedName>
</protein>
<evidence type="ECO:0000256" key="10">
    <source>
        <dbReference type="RuleBase" id="RU367029"/>
    </source>
</evidence>
<evidence type="ECO:0000256" key="6">
    <source>
        <dbReference type="ARBA" id="ARBA00022741"/>
    </source>
</evidence>
<keyword evidence="8 10" id="KW-1278">Translocase</keyword>
<keyword evidence="9 10" id="KW-0472">Membrane</keyword>
<dbReference type="EC" id="7.5.2.11" evidence="10"/>
<dbReference type="Pfam" id="PF00005">
    <property type="entry name" value="ABC_tran"/>
    <property type="match status" value="2"/>
</dbReference>
<evidence type="ECO:0000256" key="1">
    <source>
        <dbReference type="ARBA" id="ARBA00004202"/>
    </source>
</evidence>
<keyword evidence="10" id="KW-0997">Cell inner membrane</keyword>
<dbReference type="PANTHER" id="PTHR43790">
    <property type="entry name" value="CARBOHYDRATE TRANSPORT ATP-BINDING PROTEIN MG119-RELATED"/>
    <property type="match status" value="1"/>
</dbReference>
<dbReference type="InterPro" id="IPR003593">
    <property type="entry name" value="AAA+_ATPase"/>
</dbReference>
<evidence type="ECO:0000256" key="2">
    <source>
        <dbReference type="ARBA" id="ARBA00022448"/>
    </source>
</evidence>
<keyword evidence="7 10" id="KW-0067">ATP-binding</keyword>
<comment type="caution">
    <text evidence="12">The sequence shown here is derived from an EMBL/GenBank/DDBJ whole genome shotgun (WGS) entry which is preliminary data.</text>
</comment>
<keyword evidence="2 10" id="KW-0813">Transport</keyword>
<feature type="domain" description="ABC transporter" evidence="11">
    <location>
        <begin position="258"/>
        <end position="499"/>
    </location>
</feature>
<evidence type="ECO:0000256" key="4">
    <source>
        <dbReference type="ARBA" id="ARBA00022597"/>
    </source>
</evidence>
<dbReference type="Proteomes" id="UP000733611">
    <property type="component" value="Unassembled WGS sequence"/>
</dbReference>
<evidence type="ECO:0000313" key="12">
    <source>
        <dbReference type="EMBL" id="MBU3844963.1"/>
    </source>
</evidence>
<dbReference type="InterPro" id="IPR027417">
    <property type="entry name" value="P-loop_NTPase"/>
</dbReference>
<keyword evidence="3" id="KW-1003">Cell membrane</keyword>
<name>A0A948WZN0_9GAMM</name>
<keyword evidence="4 10" id="KW-0762">Sugar transport</keyword>
<comment type="subcellular location">
    <subcellularLocation>
        <location evidence="10">Cell inner membrane</location>
        <topology evidence="10">Peripheral membrane protein</topology>
    </subcellularLocation>
    <subcellularLocation>
        <location evidence="1">Cell membrane</location>
        <topology evidence="1">Peripheral membrane protein</topology>
    </subcellularLocation>
</comment>
<dbReference type="PANTHER" id="PTHR43790:SF7">
    <property type="entry name" value="GALACTOSE_METHYL GALACTOSIDE IMPORT ATP-BINDING PROTEIN MGLA"/>
    <property type="match status" value="1"/>
</dbReference>
<feature type="domain" description="ABC transporter" evidence="11">
    <location>
        <begin position="6"/>
        <end position="242"/>
    </location>
</feature>
<proteinExistence type="inferred from homology"/>
<evidence type="ECO:0000256" key="8">
    <source>
        <dbReference type="ARBA" id="ARBA00022967"/>
    </source>
</evidence>